<organism evidence="1 2">
    <name type="scientific">Marinomonas rhizomae</name>
    <dbReference type="NCBI Taxonomy" id="491948"/>
    <lineage>
        <taxon>Bacteria</taxon>
        <taxon>Pseudomonadati</taxon>
        <taxon>Pseudomonadota</taxon>
        <taxon>Gammaproteobacteria</taxon>
        <taxon>Oceanospirillales</taxon>
        <taxon>Oceanospirillaceae</taxon>
        <taxon>Marinomonas</taxon>
    </lineage>
</organism>
<proteinExistence type="predicted"/>
<keyword evidence="2" id="KW-1185">Reference proteome</keyword>
<dbReference type="InterPro" id="IPR025935">
    <property type="entry name" value="AbiH"/>
</dbReference>
<dbReference type="RefSeq" id="WP_113917932.1">
    <property type="nucleotide sequence ID" value="NZ_QNSE01000013.1"/>
</dbReference>
<evidence type="ECO:0000313" key="1">
    <source>
        <dbReference type="EMBL" id="RBP79591.1"/>
    </source>
</evidence>
<gene>
    <name evidence="1" type="ORF">DFP80_11347</name>
</gene>
<dbReference type="OrthoDB" id="5903604at2"/>
<comment type="caution">
    <text evidence="1">The sequence shown here is derived from an EMBL/GenBank/DDBJ whole genome shotgun (WGS) entry which is preliminary data.</text>
</comment>
<dbReference type="AlphaFoldDB" id="A0A366IXR6"/>
<protein>
    <submittedName>
        <fullName evidence="1">Abortive infection AbiH-like protein</fullName>
    </submittedName>
</protein>
<reference evidence="1 2" key="1">
    <citation type="submission" date="2018-06" db="EMBL/GenBank/DDBJ databases">
        <title>Genomic Encyclopedia of Type Strains, Phase III (KMG-III): the genomes of soil and plant-associated and newly described type strains.</title>
        <authorList>
            <person name="Whitman W."/>
        </authorList>
    </citation>
    <scope>NUCLEOTIDE SEQUENCE [LARGE SCALE GENOMIC DNA]</scope>
    <source>
        <strain evidence="1 2">CECT 7377</strain>
    </source>
</reference>
<evidence type="ECO:0000313" key="2">
    <source>
        <dbReference type="Proteomes" id="UP000252792"/>
    </source>
</evidence>
<dbReference type="Pfam" id="PF14253">
    <property type="entry name" value="AbiH"/>
    <property type="match status" value="1"/>
</dbReference>
<name>A0A366IXR6_9GAMM</name>
<dbReference type="Proteomes" id="UP000252792">
    <property type="component" value="Unassembled WGS sequence"/>
</dbReference>
<sequence length="317" mass="37524">MKKLYVIGNGFDLHHGLNTSFLNFKEYLRVYNVELLNLFDMFYYSNRYEDLWSNFEYNLANLDKDNLLDHLSEFLPVISSDDFSDRDWHASDIECDKILGLLTKGLRINFKDFIIKASIKKIDDNKKIKIDSKASYISFNYTKTLEKEYCVDNENIFYIHGIAYGDEEIILGHATDPNIFKDSKDTIKIPEDVSDEYLDWWYSEMSSNNDTMYEELVSNVNDYFLSSYKNTQKIIEDNSDYFKKLSNVEKIFILGHSMSDVDISYFEKIAISLNEDCIWYVSYYDKNDYEYKNKVLGMLDIDASKYQLIDFKDLPFI</sequence>
<dbReference type="EMBL" id="QNSE01000013">
    <property type="protein sequence ID" value="RBP79591.1"/>
    <property type="molecule type" value="Genomic_DNA"/>
</dbReference>
<accession>A0A366IXR6</accession>